<feature type="region of interest" description="Disordered" evidence="1">
    <location>
        <begin position="181"/>
        <end position="239"/>
    </location>
</feature>
<dbReference type="OrthoDB" id="426882at2759"/>
<reference evidence="2 3" key="1">
    <citation type="journal article" date="2018" name="Plant J.">
        <title>Genome sequences of Chlorella sorokiniana UTEX 1602 and Micractinium conductrix SAG 241.80: implications to maltose excretion by a green alga.</title>
        <authorList>
            <person name="Arriola M.B."/>
            <person name="Velmurugan N."/>
            <person name="Zhang Y."/>
            <person name="Plunkett M.H."/>
            <person name="Hondzo H."/>
            <person name="Barney B.M."/>
        </authorList>
    </citation>
    <scope>NUCLEOTIDE SEQUENCE [LARGE SCALE GENOMIC DNA]</scope>
    <source>
        <strain evidence="2 3">SAG 241.80</strain>
    </source>
</reference>
<protein>
    <submittedName>
        <fullName evidence="2">Uncharacterized protein</fullName>
    </submittedName>
</protein>
<keyword evidence="3" id="KW-1185">Reference proteome</keyword>
<evidence type="ECO:0000313" key="3">
    <source>
        <dbReference type="Proteomes" id="UP000239649"/>
    </source>
</evidence>
<dbReference type="CDD" id="cd00657">
    <property type="entry name" value="Ferritin_like"/>
    <property type="match status" value="1"/>
</dbReference>
<dbReference type="InterPro" id="IPR007402">
    <property type="entry name" value="DUF455"/>
</dbReference>
<dbReference type="InterPro" id="IPR009078">
    <property type="entry name" value="Ferritin-like_SF"/>
</dbReference>
<dbReference type="AlphaFoldDB" id="A0A2P6VBB4"/>
<dbReference type="Proteomes" id="UP000239649">
    <property type="component" value="Unassembled WGS sequence"/>
</dbReference>
<gene>
    <name evidence="2" type="ORF">C2E20_5254</name>
</gene>
<dbReference type="PANTHER" id="PTHR42782:SF2">
    <property type="entry name" value="3-OXOACYL-[ACYL-CARRIER-PROTEIN] SYNTHASE-LIKE PROTEIN"/>
    <property type="match status" value="1"/>
</dbReference>
<dbReference type="Pfam" id="PF04305">
    <property type="entry name" value="DUF455"/>
    <property type="match status" value="1"/>
</dbReference>
<comment type="caution">
    <text evidence="2">The sequence shown here is derived from an EMBL/GenBank/DDBJ whole genome shotgun (WGS) entry which is preliminary data.</text>
</comment>
<dbReference type="EMBL" id="LHPF02000015">
    <property type="protein sequence ID" value="PSC71386.1"/>
    <property type="molecule type" value="Genomic_DNA"/>
</dbReference>
<sequence>MPDAAVKLVPAWEVPKRGKGGSLASRQALLHSLVHIENAAIDLSWDVIARFGGDPSYRLPRQFFDDFVRVAHDECRHFLLLERRLEGCGSRYGALAAHDGLWESAAATAGSLGARLAVEHCTHEARGLDVLPQTVARFRSGGDKESADLLQNVILAEEVSHCAAGVRWLRHLHAVARQSGGQGVDAAAENGEQQQQQQQQPAAGAEQQVAAGAERQPAAGGEQRPAAGGEQRPAALPEWAAEAARHASVETWFHSLIRKHFRGPLKPPFNDDARAQAGFGPEWYMPLTAEFIDGQAAAEAEAQQQPANGQA</sequence>
<proteinExistence type="predicted"/>
<evidence type="ECO:0000313" key="2">
    <source>
        <dbReference type="EMBL" id="PSC71386.1"/>
    </source>
</evidence>
<name>A0A2P6VBB4_9CHLO</name>
<dbReference type="InterPro" id="IPR011197">
    <property type="entry name" value="UCP012318"/>
</dbReference>
<feature type="compositionally biased region" description="Low complexity" evidence="1">
    <location>
        <begin position="186"/>
        <end position="216"/>
    </location>
</feature>
<dbReference type="SUPFAM" id="SSF47240">
    <property type="entry name" value="Ferritin-like"/>
    <property type="match status" value="1"/>
</dbReference>
<accession>A0A2P6VBB4</accession>
<evidence type="ECO:0000256" key="1">
    <source>
        <dbReference type="SAM" id="MobiDB-lite"/>
    </source>
</evidence>
<dbReference type="PIRSF" id="PIRSF012318">
    <property type="entry name" value="UCP012318"/>
    <property type="match status" value="1"/>
</dbReference>
<dbReference type="PANTHER" id="PTHR42782">
    <property type="entry name" value="SI:CH73-314G15.3"/>
    <property type="match status" value="1"/>
</dbReference>
<organism evidence="2 3">
    <name type="scientific">Micractinium conductrix</name>
    <dbReference type="NCBI Taxonomy" id="554055"/>
    <lineage>
        <taxon>Eukaryota</taxon>
        <taxon>Viridiplantae</taxon>
        <taxon>Chlorophyta</taxon>
        <taxon>core chlorophytes</taxon>
        <taxon>Trebouxiophyceae</taxon>
        <taxon>Chlorellales</taxon>
        <taxon>Chlorellaceae</taxon>
        <taxon>Chlorella clade</taxon>
        <taxon>Micractinium</taxon>
    </lineage>
</organism>